<dbReference type="Pfam" id="PF04665">
    <property type="entry name" value="Pox_A32"/>
    <property type="match status" value="1"/>
</dbReference>
<dbReference type="InterPro" id="IPR006758">
    <property type="entry name" value="A32L"/>
</dbReference>
<reference evidence="1" key="1">
    <citation type="submission" date="2021-02" db="EMBL/GenBank/DDBJ databases">
        <title>First Annotated Genome of the Yellow-green Alga Tribonema minus.</title>
        <authorList>
            <person name="Mahan K.M."/>
        </authorList>
    </citation>
    <scope>NUCLEOTIDE SEQUENCE</scope>
    <source>
        <strain evidence="1">UTEX B ZZ1240</strain>
    </source>
</reference>
<proteinExistence type="predicted"/>
<gene>
    <name evidence="1" type="ORF">JKP88DRAFT_157084</name>
</gene>
<dbReference type="SUPFAM" id="SSF52540">
    <property type="entry name" value="P-loop containing nucleoside triphosphate hydrolases"/>
    <property type="match status" value="1"/>
</dbReference>
<evidence type="ECO:0000313" key="1">
    <source>
        <dbReference type="EMBL" id="KAG5186373.1"/>
    </source>
</evidence>
<dbReference type="AlphaFoldDB" id="A0A835Z4N1"/>
<evidence type="ECO:0000313" key="2">
    <source>
        <dbReference type="Proteomes" id="UP000664859"/>
    </source>
</evidence>
<feature type="non-terminal residue" evidence="1">
    <location>
        <position position="1"/>
    </location>
</feature>
<sequence length="286" mass="33106">TMADTTRISVKKFDPSKLVQKHFVAIMTAKRGSGKSYLTKDILYRLHCEGFPRCCIFSGTEGANKFFSDFIPEVFVHSPLDLNTLTHIWNTQKEIILKQRCGHLDENEDTRILIVLDDCSFDKKTFTSQVIREMLCNGRHYKLTLIITLQYLLDLPPAMRSNVDFGFFFRDNIKTNRERLYRQFAGFYPDYRTFEAVFEACTANYECMCVDNTVSSTDHTDIVSYYKAEAVDFKFGPPSLWKFHDKLFISEEDEYILRQKMTLQSASKNSMTKVSGNSSITVVHEA</sequence>
<dbReference type="InterPro" id="IPR027417">
    <property type="entry name" value="P-loop_NTPase"/>
</dbReference>
<protein>
    <submittedName>
        <fullName evidence="1">Uncharacterized protein</fullName>
    </submittedName>
</protein>
<accession>A0A835Z4N1</accession>
<name>A0A835Z4N1_9STRA</name>
<comment type="caution">
    <text evidence="1">The sequence shown here is derived from an EMBL/GenBank/DDBJ whole genome shotgun (WGS) entry which is preliminary data.</text>
</comment>
<dbReference type="Gene3D" id="3.40.50.300">
    <property type="entry name" value="P-loop containing nucleotide triphosphate hydrolases"/>
    <property type="match status" value="1"/>
</dbReference>
<dbReference type="OrthoDB" id="5571671at2759"/>
<keyword evidence="2" id="KW-1185">Reference proteome</keyword>
<organism evidence="1 2">
    <name type="scientific">Tribonema minus</name>
    <dbReference type="NCBI Taxonomy" id="303371"/>
    <lineage>
        <taxon>Eukaryota</taxon>
        <taxon>Sar</taxon>
        <taxon>Stramenopiles</taxon>
        <taxon>Ochrophyta</taxon>
        <taxon>PX clade</taxon>
        <taxon>Xanthophyceae</taxon>
        <taxon>Tribonematales</taxon>
        <taxon>Tribonemataceae</taxon>
        <taxon>Tribonema</taxon>
    </lineage>
</organism>
<dbReference type="Proteomes" id="UP000664859">
    <property type="component" value="Unassembled WGS sequence"/>
</dbReference>
<dbReference type="EMBL" id="JAFCMP010000112">
    <property type="protein sequence ID" value="KAG5186373.1"/>
    <property type="molecule type" value="Genomic_DNA"/>
</dbReference>